<dbReference type="STRING" id="1137284.GCA_001418205_00507"/>
<gene>
    <name evidence="1" type="ORF">Ga0061065_1022</name>
</gene>
<dbReference type="OrthoDB" id="1359545at2"/>
<reference evidence="2" key="1">
    <citation type="submission" date="2015-08" db="EMBL/GenBank/DDBJ databases">
        <authorList>
            <person name="Varghese N."/>
        </authorList>
    </citation>
    <scope>NUCLEOTIDE SEQUENCE [LARGE SCALE GENOMIC DNA]</scope>
    <source>
        <strain evidence="2">JCM 18476</strain>
    </source>
</reference>
<dbReference type="AlphaFoldDB" id="A0A0K6IHT3"/>
<dbReference type="RefSeq" id="WP_055461642.1">
    <property type="nucleotide sequence ID" value="NZ_CYHG01000002.1"/>
</dbReference>
<protein>
    <submittedName>
        <fullName evidence="1">Uncharacterized protein</fullName>
    </submittedName>
</protein>
<keyword evidence="2" id="KW-1185">Reference proteome</keyword>
<evidence type="ECO:0000313" key="2">
    <source>
        <dbReference type="Proteomes" id="UP000182769"/>
    </source>
</evidence>
<proteinExistence type="predicted"/>
<name>A0A0K6IHT3_9GAMM</name>
<organism evidence="1 2">
    <name type="scientific">Marinomonas fungiae</name>
    <dbReference type="NCBI Taxonomy" id="1137284"/>
    <lineage>
        <taxon>Bacteria</taxon>
        <taxon>Pseudomonadati</taxon>
        <taxon>Pseudomonadota</taxon>
        <taxon>Gammaproteobacteria</taxon>
        <taxon>Oceanospirillales</taxon>
        <taxon>Oceanospirillaceae</taxon>
        <taxon>Marinomonas</taxon>
    </lineage>
</organism>
<dbReference type="Proteomes" id="UP000182769">
    <property type="component" value="Unassembled WGS sequence"/>
</dbReference>
<accession>A0A0K6IHT3</accession>
<sequence>MPAGIWPPAIAFYMQCIRFHCEAAMLSIDFLADFASMTNEADGNYEIGGEQQDAVLNHLQNIFVHAAAISRYAWPSKAGKENLHANRGLELKRLLELSDESPLRDRNLRNKLEHFDENLDTYLNSKPIVGHVIPAYVGGTINSQGVPVHLFRAFYVDTAVFEILGHKFEAQPIVDEICRLHSRFHASAI</sequence>
<dbReference type="EMBL" id="CYHG01000002">
    <property type="protein sequence ID" value="CUB02665.1"/>
    <property type="molecule type" value="Genomic_DNA"/>
</dbReference>
<evidence type="ECO:0000313" key="1">
    <source>
        <dbReference type="EMBL" id="CUB02665.1"/>
    </source>
</evidence>